<organism evidence="2 3">
    <name type="scientific">Apiospora kogelbergensis</name>
    <dbReference type="NCBI Taxonomy" id="1337665"/>
    <lineage>
        <taxon>Eukaryota</taxon>
        <taxon>Fungi</taxon>
        <taxon>Dikarya</taxon>
        <taxon>Ascomycota</taxon>
        <taxon>Pezizomycotina</taxon>
        <taxon>Sordariomycetes</taxon>
        <taxon>Xylariomycetidae</taxon>
        <taxon>Amphisphaeriales</taxon>
        <taxon>Apiosporaceae</taxon>
        <taxon>Apiospora</taxon>
    </lineage>
</organism>
<evidence type="ECO:0000256" key="1">
    <source>
        <dbReference type="SAM" id="MobiDB-lite"/>
    </source>
</evidence>
<name>A0AAW0QDF0_9PEZI</name>
<dbReference type="AlphaFoldDB" id="A0AAW0QDF0"/>
<comment type="caution">
    <text evidence="2">The sequence shown here is derived from an EMBL/GenBank/DDBJ whole genome shotgun (WGS) entry which is preliminary data.</text>
</comment>
<feature type="region of interest" description="Disordered" evidence="1">
    <location>
        <begin position="1"/>
        <end position="27"/>
    </location>
</feature>
<feature type="compositionally biased region" description="Pro residues" evidence="1">
    <location>
        <begin position="9"/>
        <end position="19"/>
    </location>
</feature>
<proteinExistence type="predicted"/>
<dbReference type="Proteomes" id="UP001392437">
    <property type="component" value="Unassembled WGS sequence"/>
</dbReference>
<evidence type="ECO:0000313" key="2">
    <source>
        <dbReference type="EMBL" id="KAK8100366.1"/>
    </source>
</evidence>
<protein>
    <submittedName>
        <fullName evidence="2">Uncharacterized protein</fullName>
    </submittedName>
</protein>
<reference evidence="2 3" key="1">
    <citation type="submission" date="2023-01" db="EMBL/GenBank/DDBJ databases">
        <title>Analysis of 21 Apiospora genomes using comparative genomics revels a genus with tremendous synthesis potential of carbohydrate active enzymes and secondary metabolites.</title>
        <authorList>
            <person name="Sorensen T."/>
        </authorList>
    </citation>
    <scope>NUCLEOTIDE SEQUENCE [LARGE SCALE GENOMIC DNA]</scope>
    <source>
        <strain evidence="2 3">CBS 117206</strain>
    </source>
</reference>
<sequence>MDSSEKRAPTPPPLPPPLMCPSAAVKKPQSMAQRPSVYLASLEAAGPNFMEKAIFIPPLDGMAALNQCEGNEVTGQALQIPTREQEEKLERYETDACRVHCCKYLFEYAGDAEALKAGRFDRKLWQDRMGQFLPAQWENQATNPT</sequence>
<evidence type="ECO:0000313" key="3">
    <source>
        <dbReference type="Proteomes" id="UP001392437"/>
    </source>
</evidence>
<gene>
    <name evidence="2" type="ORF">PG999_010740</name>
</gene>
<dbReference type="EMBL" id="JAQQWP010000009">
    <property type="protein sequence ID" value="KAK8100366.1"/>
    <property type="molecule type" value="Genomic_DNA"/>
</dbReference>
<accession>A0AAW0QDF0</accession>
<keyword evidence="3" id="KW-1185">Reference proteome</keyword>